<proteinExistence type="predicted"/>
<dbReference type="eggNOG" id="COG1334">
    <property type="taxonomic scope" value="Bacteria"/>
</dbReference>
<dbReference type="SUPFAM" id="SSF160214">
    <property type="entry name" value="FlaG-like"/>
    <property type="match status" value="1"/>
</dbReference>
<dbReference type="PANTHER" id="PTHR37166">
    <property type="entry name" value="PROTEIN FLAG"/>
    <property type="match status" value="1"/>
</dbReference>
<keyword evidence="1" id="KW-0969">Cilium</keyword>
<dbReference type="EMBL" id="CP001841">
    <property type="protein sequence ID" value="AEF80460.1"/>
    <property type="molecule type" value="Genomic_DNA"/>
</dbReference>
<dbReference type="PANTHER" id="PTHR37166:SF1">
    <property type="entry name" value="PROTEIN FLAG"/>
    <property type="match status" value="1"/>
</dbReference>
<gene>
    <name evidence="1" type="ordered locus">TREAZ_0338</name>
</gene>
<evidence type="ECO:0000313" key="1">
    <source>
        <dbReference type="EMBL" id="AEF80460.1"/>
    </source>
</evidence>
<dbReference type="Gene3D" id="3.30.160.170">
    <property type="entry name" value="FlaG-like"/>
    <property type="match status" value="1"/>
</dbReference>
<sequence length="105" mass="11981">MRQARVDAEQRAAAIAQFESTLPGNDKGGETRRIDIKAATQDLEHISLAFNKKLKFVVDHESQEVIVKVIDSQTDKVIKVLPPEELQRLHDRIKETIGFLFDERV</sequence>
<dbReference type="HOGENOM" id="CLU_120910_6_2_12"/>
<keyword evidence="2" id="KW-1185">Reference proteome</keyword>
<accession>F5YDI8</accession>
<dbReference type="Pfam" id="PF03646">
    <property type="entry name" value="FlaG"/>
    <property type="match status" value="1"/>
</dbReference>
<dbReference type="STRING" id="545695.TREAZ_0338"/>
<reference evidence="1 2" key="2">
    <citation type="journal article" date="2011" name="ISME J.">
        <title>RNA-seq reveals cooperative metabolic interactions between two termite-gut spirochete species in co-culture.</title>
        <authorList>
            <person name="Rosenthal A.Z."/>
            <person name="Matson E.G."/>
            <person name="Eldar A."/>
            <person name="Leadbetter J.R."/>
        </authorList>
    </citation>
    <scope>NUCLEOTIDE SEQUENCE [LARGE SCALE GENOMIC DNA]</scope>
    <source>
        <strain evidence="2">ATCC BAA-888 / DSM 13862 / ZAS-9</strain>
    </source>
</reference>
<dbReference type="Proteomes" id="UP000009222">
    <property type="component" value="Chromosome"/>
</dbReference>
<dbReference type="InterPro" id="IPR035924">
    <property type="entry name" value="FlaG-like_sf"/>
</dbReference>
<name>F5YDI8_LEAAZ</name>
<dbReference type="InterPro" id="IPR005186">
    <property type="entry name" value="FlaG"/>
</dbReference>
<reference evidence="2" key="1">
    <citation type="submission" date="2009-12" db="EMBL/GenBank/DDBJ databases">
        <title>Complete sequence of Treponema azotonutricium strain ZAS-9.</title>
        <authorList>
            <person name="Tetu S.G."/>
            <person name="Matson E."/>
            <person name="Ren Q."/>
            <person name="Seshadri R."/>
            <person name="Elbourne L."/>
            <person name="Hassan K.A."/>
            <person name="Durkin A."/>
            <person name="Radune D."/>
            <person name="Mohamoud Y."/>
            <person name="Shay R."/>
            <person name="Jin S."/>
            <person name="Zhang X."/>
            <person name="Lucey K."/>
            <person name="Ballor N.R."/>
            <person name="Ottesen E."/>
            <person name="Rosenthal R."/>
            <person name="Allen A."/>
            <person name="Leadbetter J.R."/>
            <person name="Paulsen I.T."/>
        </authorList>
    </citation>
    <scope>NUCLEOTIDE SEQUENCE [LARGE SCALE GENOMIC DNA]</scope>
    <source>
        <strain evidence="2">ATCC BAA-888 / DSM 13862 / ZAS-9</strain>
    </source>
</reference>
<dbReference type="AlphaFoldDB" id="F5YDI8"/>
<keyword evidence="1" id="KW-0966">Cell projection</keyword>
<dbReference type="KEGG" id="taz:TREAZ_0338"/>
<evidence type="ECO:0000313" key="2">
    <source>
        <dbReference type="Proteomes" id="UP000009222"/>
    </source>
</evidence>
<organism evidence="1 2">
    <name type="scientific">Leadbettera azotonutricia (strain ATCC BAA-888 / DSM 13862 / ZAS-9)</name>
    <name type="common">Treponema azotonutricium</name>
    <dbReference type="NCBI Taxonomy" id="545695"/>
    <lineage>
        <taxon>Bacteria</taxon>
        <taxon>Pseudomonadati</taxon>
        <taxon>Spirochaetota</taxon>
        <taxon>Spirochaetia</taxon>
        <taxon>Spirochaetales</taxon>
        <taxon>Breznakiellaceae</taxon>
        <taxon>Leadbettera</taxon>
    </lineage>
</organism>
<dbReference type="InParanoid" id="F5YDI8"/>
<keyword evidence="1" id="KW-0282">Flagellum</keyword>
<protein>
    <submittedName>
        <fullName evidence="1">Putative flagellin FlaG</fullName>
    </submittedName>
</protein>